<evidence type="ECO:0000313" key="3">
    <source>
        <dbReference type="Proteomes" id="UP001597119"/>
    </source>
</evidence>
<dbReference type="Proteomes" id="UP001597119">
    <property type="component" value="Unassembled WGS sequence"/>
</dbReference>
<accession>A0ABD6CA49</accession>
<dbReference type="RefSeq" id="WP_247379362.1">
    <property type="nucleotide sequence ID" value="NZ_JALLGV010000007.1"/>
</dbReference>
<comment type="caution">
    <text evidence="2">The sequence shown here is derived from an EMBL/GenBank/DDBJ whole genome shotgun (WGS) entry which is preliminary data.</text>
</comment>
<reference evidence="2 3" key="1">
    <citation type="journal article" date="2019" name="Int. J. Syst. Evol. Microbiol.">
        <title>The Global Catalogue of Microorganisms (GCM) 10K type strain sequencing project: providing services to taxonomists for standard genome sequencing and annotation.</title>
        <authorList>
            <consortium name="The Broad Institute Genomics Platform"/>
            <consortium name="The Broad Institute Genome Sequencing Center for Infectious Disease"/>
            <person name="Wu L."/>
            <person name="Ma J."/>
        </authorList>
    </citation>
    <scope>NUCLEOTIDE SEQUENCE [LARGE SCALE GENOMIC DNA]</scope>
    <source>
        <strain evidence="2 3">CGMCC 1.12125</strain>
    </source>
</reference>
<sequence>MSFKEGLIEGGEQSAYGDDRGDSTESLAISESQRGLFGRLKRHVREWSGRYVQMRIDARTGRND</sequence>
<dbReference type="AlphaFoldDB" id="A0ABD6CA49"/>
<protein>
    <submittedName>
        <fullName evidence="2">Uncharacterized protein</fullName>
    </submittedName>
</protein>
<gene>
    <name evidence="2" type="ORF">ACFR9U_06400</name>
</gene>
<feature type="region of interest" description="Disordered" evidence="1">
    <location>
        <begin position="1"/>
        <end position="28"/>
    </location>
</feature>
<proteinExistence type="predicted"/>
<keyword evidence="3" id="KW-1185">Reference proteome</keyword>
<dbReference type="EMBL" id="JBHUDJ010000002">
    <property type="protein sequence ID" value="MFD1586606.1"/>
    <property type="molecule type" value="Genomic_DNA"/>
</dbReference>
<evidence type="ECO:0000313" key="2">
    <source>
        <dbReference type="EMBL" id="MFD1586606.1"/>
    </source>
</evidence>
<evidence type="ECO:0000256" key="1">
    <source>
        <dbReference type="SAM" id="MobiDB-lite"/>
    </source>
</evidence>
<name>A0ABD6CA49_9EURY</name>
<organism evidence="2 3">
    <name type="scientific">Halorientalis brevis</name>
    <dbReference type="NCBI Taxonomy" id="1126241"/>
    <lineage>
        <taxon>Archaea</taxon>
        <taxon>Methanobacteriati</taxon>
        <taxon>Methanobacteriota</taxon>
        <taxon>Stenosarchaea group</taxon>
        <taxon>Halobacteria</taxon>
        <taxon>Halobacteriales</taxon>
        <taxon>Haloarculaceae</taxon>
        <taxon>Halorientalis</taxon>
    </lineage>
</organism>